<dbReference type="InterPro" id="IPR027417">
    <property type="entry name" value="P-loop_NTPase"/>
</dbReference>
<organism evidence="8 9">
    <name type="scientific">Halopolyspora algeriensis</name>
    <dbReference type="NCBI Taxonomy" id="1500506"/>
    <lineage>
        <taxon>Bacteria</taxon>
        <taxon>Bacillati</taxon>
        <taxon>Actinomycetota</taxon>
        <taxon>Actinomycetes</taxon>
        <taxon>Actinomycetes incertae sedis</taxon>
        <taxon>Halopolyspora</taxon>
    </lineage>
</organism>
<name>A0A368VEP2_9ACTN</name>
<dbReference type="InterPro" id="IPR003593">
    <property type="entry name" value="AAA+_ATPase"/>
</dbReference>
<keyword evidence="5 8" id="KW-0067">ATP-binding</keyword>
<evidence type="ECO:0000256" key="4">
    <source>
        <dbReference type="ARBA" id="ARBA00022801"/>
    </source>
</evidence>
<dbReference type="InterPro" id="IPR000383">
    <property type="entry name" value="Xaa-Pro-like_dom"/>
</dbReference>
<feature type="region of interest" description="Disordered" evidence="6">
    <location>
        <begin position="241"/>
        <end position="300"/>
    </location>
</feature>
<dbReference type="GO" id="GO:0016887">
    <property type="term" value="F:ATP hydrolysis activity"/>
    <property type="evidence" value="ECO:0007669"/>
    <property type="project" value="InterPro"/>
</dbReference>
<dbReference type="EMBL" id="QPJC01000016">
    <property type="protein sequence ID" value="RCW39532.1"/>
    <property type="molecule type" value="Genomic_DNA"/>
</dbReference>
<dbReference type="GO" id="GO:0005524">
    <property type="term" value="F:ATP binding"/>
    <property type="evidence" value="ECO:0007669"/>
    <property type="project" value="UniProtKB-KW"/>
</dbReference>
<dbReference type="PANTHER" id="PTHR43335">
    <property type="entry name" value="ABC TRANSPORTER, ATP-BINDING PROTEIN"/>
    <property type="match status" value="1"/>
</dbReference>
<evidence type="ECO:0000313" key="9">
    <source>
        <dbReference type="Proteomes" id="UP000253495"/>
    </source>
</evidence>
<protein>
    <submittedName>
        <fullName evidence="8">ABC-2 type transport system ATP-binding protein</fullName>
    </submittedName>
</protein>
<dbReference type="PROSITE" id="PS50893">
    <property type="entry name" value="ABC_TRANSPORTER_2"/>
    <property type="match status" value="1"/>
</dbReference>
<dbReference type="GO" id="GO:0008239">
    <property type="term" value="F:dipeptidyl-peptidase activity"/>
    <property type="evidence" value="ECO:0007669"/>
    <property type="project" value="InterPro"/>
</dbReference>
<dbReference type="SUPFAM" id="SSF53474">
    <property type="entry name" value="alpha/beta-Hydrolases"/>
    <property type="match status" value="1"/>
</dbReference>
<dbReference type="Proteomes" id="UP000253495">
    <property type="component" value="Unassembled WGS sequence"/>
</dbReference>
<dbReference type="OrthoDB" id="9804819at2"/>
<keyword evidence="2" id="KW-0813">Transport</keyword>
<feature type="domain" description="ABC transporter" evidence="7">
    <location>
        <begin position="689"/>
        <end position="917"/>
    </location>
</feature>
<dbReference type="Gene3D" id="2.60.120.260">
    <property type="entry name" value="Galactose-binding domain-like"/>
    <property type="match status" value="1"/>
</dbReference>
<dbReference type="InterPro" id="IPR029058">
    <property type="entry name" value="AB_hydrolase_fold"/>
</dbReference>
<dbReference type="SMART" id="SM00382">
    <property type="entry name" value="AAA"/>
    <property type="match status" value="1"/>
</dbReference>
<accession>A0A368VEP2</accession>
<keyword evidence="3" id="KW-0547">Nucleotide-binding</keyword>
<gene>
    <name evidence="8" type="ORF">DFQ14_11617</name>
</gene>
<proteinExistence type="inferred from homology"/>
<feature type="compositionally biased region" description="Polar residues" evidence="6">
    <location>
        <begin position="288"/>
        <end position="298"/>
    </location>
</feature>
<comment type="similarity">
    <text evidence="1">Belongs to the ABC transporter superfamily.</text>
</comment>
<evidence type="ECO:0000256" key="2">
    <source>
        <dbReference type="ARBA" id="ARBA00022448"/>
    </source>
</evidence>
<evidence type="ECO:0000256" key="3">
    <source>
        <dbReference type="ARBA" id="ARBA00022741"/>
    </source>
</evidence>
<dbReference type="Pfam" id="PF02129">
    <property type="entry name" value="Peptidase_S15"/>
    <property type="match status" value="1"/>
</dbReference>
<evidence type="ECO:0000256" key="5">
    <source>
        <dbReference type="ARBA" id="ARBA00022840"/>
    </source>
</evidence>
<dbReference type="Pfam" id="PF00005">
    <property type="entry name" value="ABC_tran"/>
    <property type="match status" value="1"/>
</dbReference>
<reference evidence="8 9" key="1">
    <citation type="submission" date="2018-07" db="EMBL/GenBank/DDBJ databases">
        <title>Genomic Encyclopedia of Type Strains, Phase III (KMG-III): the genomes of soil and plant-associated and newly described type strains.</title>
        <authorList>
            <person name="Whitman W."/>
        </authorList>
    </citation>
    <scope>NUCLEOTIDE SEQUENCE [LARGE SCALE GENOMIC DNA]</scope>
    <source>
        <strain evidence="8 9">CECT 8575</strain>
    </source>
</reference>
<dbReference type="Gene3D" id="3.40.50.300">
    <property type="entry name" value="P-loop containing nucleotide triphosphate hydrolases"/>
    <property type="match status" value="1"/>
</dbReference>
<dbReference type="PANTHER" id="PTHR43335:SF4">
    <property type="entry name" value="ABC TRANSPORTER, ATP-BINDING PROTEIN"/>
    <property type="match status" value="1"/>
</dbReference>
<dbReference type="SMART" id="SM00939">
    <property type="entry name" value="PepX_C"/>
    <property type="match status" value="1"/>
</dbReference>
<evidence type="ECO:0000259" key="7">
    <source>
        <dbReference type="PROSITE" id="PS50893"/>
    </source>
</evidence>
<feature type="compositionally biased region" description="Polar residues" evidence="6">
    <location>
        <begin position="477"/>
        <end position="490"/>
    </location>
</feature>
<dbReference type="Gene3D" id="3.40.50.1820">
    <property type="entry name" value="alpha/beta hydrolase"/>
    <property type="match status" value="2"/>
</dbReference>
<dbReference type="InterPro" id="IPR003439">
    <property type="entry name" value="ABC_transporter-like_ATP-bd"/>
</dbReference>
<keyword evidence="4" id="KW-0378">Hydrolase</keyword>
<dbReference type="InterPro" id="IPR013736">
    <property type="entry name" value="Xaa-Pro_dipept_C"/>
</dbReference>
<dbReference type="SUPFAM" id="SSF52540">
    <property type="entry name" value="P-loop containing nucleoside triphosphate hydrolases"/>
    <property type="match status" value="1"/>
</dbReference>
<comment type="caution">
    <text evidence="8">The sequence shown here is derived from an EMBL/GenBank/DDBJ whole genome shotgun (WGS) entry which is preliminary data.</text>
</comment>
<dbReference type="AlphaFoldDB" id="A0A368VEP2"/>
<evidence type="ECO:0000313" key="8">
    <source>
        <dbReference type="EMBL" id="RCW39532.1"/>
    </source>
</evidence>
<dbReference type="SUPFAM" id="SSF49785">
    <property type="entry name" value="Galactose-binding domain-like"/>
    <property type="match status" value="1"/>
</dbReference>
<dbReference type="Pfam" id="PF08530">
    <property type="entry name" value="PepX_C"/>
    <property type="match status" value="1"/>
</dbReference>
<evidence type="ECO:0000256" key="6">
    <source>
        <dbReference type="SAM" id="MobiDB-lite"/>
    </source>
</evidence>
<keyword evidence="9" id="KW-1185">Reference proteome</keyword>
<dbReference type="InterPro" id="IPR008979">
    <property type="entry name" value="Galactose-bd-like_sf"/>
</dbReference>
<sequence length="985" mass="103008">MSPTVGRVRPIPRFRRTFLLVCLALVVLVVTGAVLWPTEERSAAASPGITSRHVRIDVLDGPGQQQRVQIDLMLYAPAETPAPVVVLSHGFGDDKSSLAGPARQLATRGFTVLTYSSRGFGRSTGKIALNAPEYEVTDARQILDWLARQPEVVTEDSGDPLVGVAGVSYGGALSLLLAGTDSRVDAIAPITTYNDLTQALLPNSASPEPIPSDTPARGSFADDGVFKRAWAALLFAAGTRGSAAANTPRDAEPSASPSPSREELAPRESAPATPPSIPRSTAPAADLGTSNPQTSMSSRPDLESAICGNFIAEVCAAYTELARTGKASRQTLDLLAAASPASVTDNINVPTLLVQDRQDPLFGLAQADANARQISAAGGTVKMVWYAGEHGDVASDPALWSRVGDWFAHHLQRPGVPRAPDPGTAFEYHVVEGRQAAGEATSRTVVAPAYPGLSTQSTRRRSLPLYGAPARVINPPGGSTASIGSLSATDTAPDAAGAVDDRATGGASEQVATFRTSPVDQRVLITGVPQTRLSVSSIPGQASTGEAVLFAKLYDVGPGGQRELIGNGTAPLRITELPSDGTPIEVDVALPGVVHTLQTGHHLQLAVTTTDRAYATPDAPAVHLVGLTGKRALSLPSVEGTTTSSSSSPLPALAGMGAILLVIALGWGVTSLFRRFGTDIDTDLADTPLVVSGLSKSRGSQAAVVRELSMRVERGQIVGLLGVNGAGKTTVLRTVLGLFRPDRGEIRVFGHRVSPGSPVLSRVGALVESPGLLPHLSGMDNLKSHWAATGRPEEHACFEEALRITGLESAAGRPAGTYDHGMRQRLAIAQAMLGMPELLVLDEPTNGLDSPQSERIREVLRHYVSAGRSVLLSSRLLTEIEQTCTHVVAIHRDGQATAGCVEDVLATDGRITFRVDEPADAAETLRSLEGIGSVETDGDTVHVELAGHTAATTVNALVEAGVSVSRVGPRRGEDTFLQLLGEERR</sequence>
<feature type="region of interest" description="Disordered" evidence="6">
    <location>
        <begin position="476"/>
        <end position="498"/>
    </location>
</feature>
<evidence type="ECO:0000256" key="1">
    <source>
        <dbReference type="ARBA" id="ARBA00005417"/>
    </source>
</evidence>